<protein>
    <submittedName>
        <fullName evidence="3">Uncharacterized protein</fullName>
    </submittedName>
</protein>
<comment type="similarity">
    <text evidence="1">Belongs to the TCP11 family.</text>
</comment>
<dbReference type="Pfam" id="PF05794">
    <property type="entry name" value="Tcp11"/>
    <property type="match status" value="1"/>
</dbReference>
<dbReference type="STRING" id="742152.A0A2H3JMT0"/>
<organism evidence="3 4">
    <name type="scientific">Wolfiporia cocos (strain MD-104)</name>
    <name type="common">Brown rot fungus</name>
    <dbReference type="NCBI Taxonomy" id="742152"/>
    <lineage>
        <taxon>Eukaryota</taxon>
        <taxon>Fungi</taxon>
        <taxon>Dikarya</taxon>
        <taxon>Basidiomycota</taxon>
        <taxon>Agaricomycotina</taxon>
        <taxon>Agaricomycetes</taxon>
        <taxon>Polyporales</taxon>
        <taxon>Phaeolaceae</taxon>
        <taxon>Wolfiporia</taxon>
    </lineage>
</organism>
<dbReference type="OMA" id="MNTHEAD"/>
<dbReference type="OrthoDB" id="276323at2759"/>
<proteinExistence type="inferred from homology"/>
<accession>A0A2H3JMT0</accession>
<evidence type="ECO:0000313" key="3">
    <source>
        <dbReference type="EMBL" id="PCH43476.1"/>
    </source>
</evidence>
<keyword evidence="4" id="KW-1185">Reference proteome</keyword>
<evidence type="ECO:0000313" key="4">
    <source>
        <dbReference type="Proteomes" id="UP000218811"/>
    </source>
</evidence>
<evidence type="ECO:0000256" key="2">
    <source>
        <dbReference type="SAM" id="MobiDB-lite"/>
    </source>
</evidence>
<dbReference type="EMBL" id="KB468146">
    <property type="protein sequence ID" value="PCH43476.1"/>
    <property type="molecule type" value="Genomic_DNA"/>
</dbReference>
<sequence length="490" mass="54574">MSQPHAQREHPPGEPPSLRDRVEDLVHKAFWDEAFESLSNPSPAVQLPRLKKLYEDMHIALKPLLPPDHPVLITLSSPLPPTPAPLRSAILHLREVLVCLRQRSAPARDTQIDSLIAKIDDLSSVASLEQQARLAVGTIQSILELSEAMKDDLSLFVLGTMGERQLREVLRTRAIDQEREIVSELWKSEAIQDSWTKWLSEAPTHATLDQQVSHRMWVYRLVHALGQTVPVSLPFPAPPLPSSSPSAQTEEQPLPSNIIPPPLFFVCSTLLYIQNYLQALVIAASLRSLVRLPPMRSSSPTSQPDPLGNFMTRIWTLLKAEIDVPDASETKLVNLADEVIRVRRLFGSGEAPSADEETRLRAAVDRTLQPRDPVFLLLQRRLLQAVAARLARSQERDAETAGTRLPESLQSGRERPGKRPRLMLQSDARDDHGGSMESSEPSLVIKGFEDEVLIEAVRECVGKLRSCVDWVEEGWSDVIIASVHTHPASG</sequence>
<name>A0A2H3JMT0_WOLCO</name>
<reference evidence="3 4" key="1">
    <citation type="journal article" date="2012" name="Science">
        <title>The Paleozoic origin of enzymatic lignin decomposition reconstructed from 31 fungal genomes.</title>
        <authorList>
            <person name="Floudas D."/>
            <person name="Binder M."/>
            <person name="Riley R."/>
            <person name="Barry K."/>
            <person name="Blanchette R.A."/>
            <person name="Henrissat B."/>
            <person name="Martinez A.T."/>
            <person name="Otillar R."/>
            <person name="Spatafora J.W."/>
            <person name="Yadav J.S."/>
            <person name="Aerts A."/>
            <person name="Benoit I."/>
            <person name="Boyd A."/>
            <person name="Carlson A."/>
            <person name="Copeland A."/>
            <person name="Coutinho P.M."/>
            <person name="de Vries R.P."/>
            <person name="Ferreira P."/>
            <person name="Findley K."/>
            <person name="Foster B."/>
            <person name="Gaskell J."/>
            <person name="Glotzer D."/>
            <person name="Gorecki P."/>
            <person name="Heitman J."/>
            <person name="Hesse C."/>
            <person name="Hori C."/>
            <person name="Igarashi K."/>
            <person name="Jurgens J.A."/>
            <person name="Kallen N."/>
            <person name="Kersten P."/>
            <person name="Kohler A."/>
            <person name="Kuees U."/>
            <person name="Kumar T.K.A."/>
            <person name="Kuo A."/>
            <person name="LaButti K."/>
            <person name="Larrondo L.F."/>
            <person name="Lindquist E."/>
            <person name="Ling A."/>
            <person name="Lombard V."/>
            <person name="Lucas S."/>
            <person name="Lundell T."/>
            <person name="Martin R."/>
            <person name="McLaughlin D.J."/>
            <person name="Morgenstern I."/>
            <person name="Morin E."/>
            <person name="Murat C."/>
            <person name="Nagy L.G."/>
            <person name="Nolan M."/>
            <person name="Ohm R.A."/>
            <person name="Patyshakuliyeva A."/>
            <person name="Rokas A."/>
            <person name="Ruiz-Duenas F.J."/>
            <person name="Sabat G."/>
            <person name="Salamov A."/>
            <person name="Samejima M."/>
            <person name="Schmutz J."/>
            <person name="Slot J.C."/>
            <person name="St John F."/>
            <person name="Stenlid J."/>
            <person name="Sun H."/>
            <person name="Sun S."/>
            <person name="Syed K."/>
            <person name="Tsang A."/>
            <person name="Wiebenga A."/>
            <person name="Young D."/>
            <person name="Pisabarro A."/>
            <person name="Eastwood D.C."/>
            <person name="Martin F."/>
            <person name="Cullen D."/>
            <person name="Grigoriev I.V."/>
            <person name="Hibbett D.S."/>
        </authorList>
    </citation>
    <scope>NUCLEOTIDE SEQUENCE [LARGE SCALE GENOMIC DNA]</scope>
    <source>
        <strain evidence="3 4">MD-104</strain>
    </source>
</reference>
<dbReference type="Proteomes" id="UP000218811">
    <property type="component" value="Unassembled WGS sequence"/>
</dbReference>
<evidence type="ECO:0000256" key="1">
    <source>
        <dbReference type="ARBA" id="ARBA00010954"/>
    </source>
</evidence>
<gene>
    <name evidence="3" type="ORF">WOLCODRAFT_122004</name>
</gene>
<dbReference type="AlphaFoldDB" id="A0A2H3JMT0"/>
<feature type="region of interest" description="Disordered" evidence="2">
    <location>
        <begin position="393"/>
        <end position="440"/>
    </location>
</feature>
<dbReference type="InterPro" id="IPR008862">
    <property type="entry name" value="Tcp11"/>
</dbReference>